<dbReference type="InterPro" id="IPR058240">
    <property type="entry name" value="rSAM_sf"/>
</dbReference>
<dbReference type="SFLD" id="SFLDS00029">
    <property type="entry name" value="Radical_SAM"/>
    <property type="match status" value="1"/>
</dbReference>
<dbReference type="KEGG" id="aar:Acear_1287"/>
<dbReference type="HOGENOM" id="CLU_533842_0_0_9"/>
<dbReference type="GO" id="GO:0003824">
    <property type="term" value="F:catalytic activity"/>
    <property type="evidence" value="ECO:0007669"/>
    <property type="project" value="InterPro"/>
</dbReference>
<gene>
    <name evidence="2" type="ordered locus">Acear_1287</name>
</gene>
<dbReference type="PROSITE" id="PS51918">
    <property type="entry name" value="RADICAL_SAM"/>
    <property type="match status" value="1"/>
</dbReference>
<dbReference type="PANTHER" id="PTHR43324:SF1">
    <property type="entry name" value="RADICAL SAM CORE DOMAIN-CONTAINING PROTEIN"/>
    <property type="match status" value="1"/>
</dbReference>
<dbReference type="Gene3D" id="3.80.30.20">
    <property type="entry name" value="tm_1862 like domain"/>
    <property type="match status" value="1"/>
</dbReference>
<dbReference type="EMBL" id="CP002105">
    <property type="protein sequence ID" value="ADL12800.1"/>
    <property type="molecule type" value="Genomic_DNA"/>
</dbReference>
<name>D9QQK9_ACEAZ</name>
<dbReference type="AlphaFoldDB" id="D9QQK9"/>
<dbReference type="Pfam" id="PF04055">
    <property type="entry name" value="Radical_SAM"/>
    <property type="match status" value="1"/>
</dbReference>
<sequence length="545" mass="61159">MSRQKVSILDGYLDEPSCLGVPPYIAPHVRYTYGALRDAGLAKEEIDYLTIDQFRDNKEELLNRLKMSQAVVIIAGTTVPGKYLGGKPISLQEIESLTERLQSPEVILSGPIINSGLKINSVDKTASEIPGLTVYQEFTNNNLITELDPVEIVDRWARLGAVVTTKHPNFPYLVCELETFRGCPREENCAFCSEGFKEITYHRSLEGIIGEVAELSSLGNQYFRLGCQTDLLLYQAEEQEGRLCPNPEVIKSLYTGIREVASDLKTLHMDNINPATIADFPDRSAEVLEMIAAYNTAGDIAAFGLESADPQVLEANNIGTTPDKTMQAIEIMNQASGYRDEDGVPKLLPGLNLLHGLKGEREQTMELNLKFLHKIIEKDLLVRRINVRQVNALQGYETGYNYSKQEFKEYKDKINEEINQPMLKRVFPKGTLLKEVIVEKSQGKISFGRQLGTYPILIGVPGQRQVGKVFDVKVIDYGYRSVTGIPWPFNLNQAGLAELEALPGIGKKRAMRIFMADKIKDLDELNRVLDYSYDVEQLRNLVIFN</sequence>
<dbReference type="SFLD" id="SFLDG01082">
    <property type="entry name" value="B12-binding_domain_containing"/>
    <property type="match status" value="1"/>
</dbReference>
<dbReference type="eggNOG" id="COG1031">
    <property type="taxonomic scope" value="Bacteria"/>
</dbReference>
<evidence type="ECO:0000313" key="3">
    <source>
        <dbReference type="Proteomes" id="UP000001661"/>
    </source>
</evidence>
<dbReference type="SUPFAM" id="SSF81585">
    <property type="entry name" value="PsbU/PolX domain-like"/>
    <property type="match status" value="1"/>
</dbReference>
<dbReference type="SMART" id="SM00729">
    <property type="entry name" value="Elp3"/>
    <property type="match status" value="1"/>
</dbReference>
<accession>D9QQK9</accession>
<dbReference type="InterPro" id="IPR006638">
    <property type="entry name" value="Elp3/MiaA/NifB-like_rSAM"/>
</dbReference>
<dbReference type="InterPro" id="IPR007197">
    <property type="entry name" value="rSAM"/>
</dbReference>
<dbReference type="OrthoDB" id="3493141at2"/>
<dbReference type="Proteomes" id="UP000001661">
    <property type="component" value="Chromosome"/>
</dbReference>
<evidence type="ECO:0000313" key="2">
    <source>
        <dbReference type="EMBL" id="ADL12800.1"/>
    </source>
</evidence>
<organism evidence="2 3">
    <name type="scientific">Acetohalobium arabaticum (strain ATCC 49924 / DSM 5501 / Z-7288)</name>
    <dbReference type="NCBI Taxonomy" id="574087"/>
    <lineage>
        <taxon>Bacteria</taxon>
        <taxon>Bacillati</taxon>
        <taxon>Bacillota</taxon>
        <taxon>Clostridia</taxon>
        <taxon>Halanaerobiales</taxon>
        <taxon>Halobacteroidaceae</taxon>
        <taxon>Acetohalobium</taxon>
    </lineage>
</organism>
<dbReference type="Gene3D" id="1.10.150.320">
    <property type="entry name" value="Photosystem II 12 kDa extrinsic protein"/>
    <property type="match status" value="1"/>
</dbReference>
<dbReference type="PANTHER" id="PTHR43324">
    <property type="match status" value="1"/>
</dbReference>
<feature type="domain" description="Radical SAM core" evidence="1">
    <location>
        <begin position="169"/>
        <end position="428"/>
    </location>
</feature>
<dbReference type="RefSeq" id="WP_013278246.1">
    <property type="nucleotide sequence ID" value="NC_014378.1"/>
</dbReference>
<reference evidence="2 3" key="1">
    <citation type="journal article" date="2010" name="Stand. Genomic Sci.">
        <title>Complete genome sequence of Acetohalobium arabaticum type strain (Z-7288).</title>
        <authorList>
            <person name="Sikorski J."/>
            <person name="Lapidus A."/>
            <person name="Chertkov O."/>
            <person name="Lucas S."/>
            <person name="Copeland A."/>
            <person name="Glavina Del Rio T."/>
            <person name="Nolan M."/>
            <person name="Tice H."/>
            <person name="Cheng J.F."/>
            <person name="Han C."/>
            <person name="Brambilla E."/>
            <person name="Pitluck S."/>
            <person name="Liolios K."/>
            <person name="Ivanova N."/>
            <person name="Mavromatis K."/>
            <person name="Mikhailova N."/>
            <person name="Pati A."/>
            <person name="Bruce D."/>
            <person name="Detter C."/>
            <person name="Tapia R."/>
            <person name="Goodwin L."/>
            <person name="Chen A."/>
            <person name="Palaniappan K."/>
            <person name="Land M."/>
            <person name="Hauser L."/>
            <person name="Chang Y.J."/>
            <person name="Jeffries C.D."/>
            <person name="Rohde M."/>
            <person name="Goker M."/>
            <person name="Spring S."/>
            <person name="Woyke T."/>
            <person name="Bristow J."/>
            <person name="Eisen J.A."/>
            <person name="Markowitz V."/>
            <person name="Hugenholtz P."/>
            <person name="Kyrpides N.C."/>
            <person name="Klenk H.P."/>
        </authorList>
    </citation>
    <scope>NUCLEOTIDE SEQUENCE [LARGE SCALE GENOMIC DNA]</scope>
    <source>
        <strain evidence="3">ATCC 49924 / DSM 5501 / Z-7288</strain>
    </source>
</reference>
<proteinExistence type="predicted"/>
<dbReference type="SUPFAM" id="SSF102114">
    <property type="entry name" value="Radical SAM enzymes"/>
    <property type="match status" value="1"/>
</dbReference>
<dbReference type="GO" id="GO:0051536">
    <property type="term" value="F:iron-sulfur cluster binding"/>
    <property type="evidence" value="ECO:0007669"/>
    <property type="project" value="InterPro"/>
</dbReference>
<dbReference type="InterPro" id="IPR023404">
    <property type="entry name" value="rSAM_horseshoe"/>
</dbReference>
<protein>
    <submittedName>
        <fullName evidence="2">Radical SAM domain protein</fullName>
    </submittedName>
</protein>
<evidence type="ECO:0000259" key="1">
    <source>
        <dbReference type="PROSITE" id="PS51918"/>
    </source>
</evidence>
<keyword evidence="3" id="KW-1185">Reference proteome</keyword>
<dbReference type="STRING" id="574087.Acear_1287"/>